<dbReference type="EMBL" id="QSON01000005">
    <property type="protein sequence ID" value="RGJ04807.1"/>
    <property type="molecule type" value="Genomic_DNA"/>
</dbReference>
<evidence type="ECO:0000256" key="2">
    <source>
        <dbReference type="ARBA" id="ARBA00008404"/>
    </source>
</evidence>
<evidence type="ECO:0000313" key="4">
    <source>
        <dbReference type="EMBL" id="CUN41695.1"/>
    </source>
</evidence>
<name>A0A173WTP8_9FIRM</name>
<reference evidence="8 9" key="2">
    <citation type="submission" date="2018-08" db="EMBL/GenBank/DDBJ databases">
        <title>A genome reference for cultivated species of the human gut microbiota.</title>
        <authorList>
            <person name="Zou Y."/>
            <person name="Xue W."/>
            <person name="Luo G."/>
        </authorList>
    </citation>
    <scope>NUCLEOTIDE SEQUENCE [LARGE SCALE GENOMIC DNA]</scope>
    <source>
        <strain evidence="6 8">TF05-11AC</strain>
        <strain evidence="5 9">TM09-12</strain>
    </source>
</reference>
<evidence type="ECO:0000313" key="9">
    <source>
        <dbReference type="Proteomes" id="UP000263014"/>
    </source>
</evidence>
<evidence type="ECO:0000313" key="8">
    <source>
        <dbReference type="Proteomes" id="UP000261257"/>
    </source>
</evidence>
<feature type="transmembrane region" description="Helical" evidence="3">
    <location>
        <begin position="6"/>
        <end position="29"/>
    </location>
</feature>
<dbReference type="PANTHER" id="PTHR34703">
    <property type="entry name" value="ANTIPORTER SUBUNIT MNHG2-RELATED"/>
    <property type="match status" value="1"/>
</dbReference>
<dbReference type="GO" id="GO:0015385">
    <property type="term" value="F:sodium:proton antiporter activity"/>
    <property type="evidence" value="ECO:0007669"/>
    <property type="project" value="TreeGrafter"/>
</dbReference>
<dbReference type="PANTHER" id="PTHR34703:SF1">
    <property type="entry name" value="ANTIPORTER SUBUNIT MNHG2-RELATED"/>
    <property type="match status" value="1"/>
</dbReference>
<dbReference type="Pfam" id="PF03334">
    <property type="entry name" value="PhaG_MnhG_YufB"/>
    <property type="match status" value="1"/>
</dbReference>
<dbReference type="InterPro" id="IPR005133">
    <property type="entry name" value="PhaG_MnhG_YufB"/>
</dbReference>
<keyword evidence="3" id="KW-1133">Transmembrane helix</keyword>
<proteinExistence type="inferred from homology"/>
<gene>
    <name evidence="4" type="primary">mrpG</name>
    <name evidence="6" type="ORF">DXC39_19305</name>
    <name evidence="5" type="ORF">DXD79_12895</name>
    <name evidence="4" type="ORF">ERS852407_00116</name>
</gene>
<dbReference type="Proteomes" id="UP000095651">
    <property type="component" value="Unassembled WGS sequence"/>
</dbReference>
<evidence type="ECO:0000256" key="1">
    <source>
        <dbReference type="ARBA" id="ARBA00004141"/>
    </source>
</evidence>
<evidence type="ECO:0000313" key="6">
    <source>
        <dbReference type="EMBL" id="RGM01331.1"/>
    </source>
</evidence>
<dbReference type="Proteomes" id="UP000263014">
    <property type="component" value="Unassembled WGS sequence"/>
</dbReference>
<accession>A0A173WTP8</accession>
<protein>
    <submittedName>
        <fullName evidence="4">Multiple resistance and pH homeostasis protein G</fullName>
    </submittedName>
    <submittedName>
        <fullName evidence="5">Sodium:proton antiporter</fullName>
    </submittedName>
</protein>
<feature type="transmembrane region" description="Helical" evidence="3">
    <location>
        <begin position="70"/>
        <end position="88"/>
    </location>
</feature>
<dbReference type="RefSeq" id="WP_055652590.1">
    <property type="nucleotide sequence ID" value="NZ_CABIXC010000001.1"/>
</dbReference>
<keyword evidence="3" id="KW-0472">Membrane</keyword>
<dbReference type="EMBL" id="QSSQ01000022">
    <property type="protein sequence ID" value="RGM01331.1"/>
    <property type="molecule type" value="Genomic_DNA"/>
</dbReference>
<evidence type="ECO:0000256" key="3">
    <source>
        <dbReference type="SAM" id="Phobius"/>
    </source>
</evidence>
<organism evidence="4 7">
    <name type="scientific">Hungatella hathewayi</name>
    <dbReference type="NCBI Taxonomy" id="154046"/>
    <lineage>
        <taxon>Bacteria</taxon>
        <taxon>Bacillati</taxon>
        <taxon>Bacillota</taxon>
        <taxon>Clostridia</taxon>
        <taxon>Lachnospirales</taxon>
        <taxon>Lachnospiraceae</taxon>
        <taxon>Hungatella</taxon>
    </lineage>
</organism>
<comment type="subcellular location">
    <subcellularLocation>
        <location evidence="1">Membrane</location>
        <topology evidence="1">Multi-pass membrane protein</topology>
    </subcellularLocation>
</comment>
<keyword evidence="3" id="KW-0812">Transmembrane</keyword>
<dbReference type="Proteomes" id="UP000261257">
    <property type="component" value="Unassembled WGS sequence"/>
</dbReference>
<dbReference type="AlphaFoldDB" id="A0A173WTP8"/>
<reference evidence="4 7" key="1">
    <citation type="submission" date="2015-09" db="EMBL/GenBank/DDBJ databases">
        <authorList>
            <consortium name="Pathogen Informatics"/>
        </authorList>
    </citation>
    <scope>NUCLEOTIDE SEQUENCE [LARGE SCALE GENOMIC DNA]</scope>
    <source>
        <strain evidence="4 7">2789STDY5608850</strain>
    </source>
</reference>
<feature type="transmembrane region" description="Helical" evidence="3">
    <location>
        <begin position="41"/>
        <end position="64"/>
    </location>
</feature>
<dbReference type="EMBL" id="CYZE01000001">
    <property type="protein sequence ID" value="CUN41695.1"/>
    <property type="molecule type" value="Genomic_DNA"/>
</dbReference>
<evidence type="ECO:0000313" key="7">
    <source>
        <dbReference type="Proteomes" id="UP000095651"/>
    </source>
</evidence>
<sequence length="124" mass="13935">MTWQWIRFALSAACLVTGLVFMILAVFGVNRFHRALNRMHAAAMGDTLGILFVFAGLILIRGFSMDSLKLFLVILFFWTAGPVSGHMISRLEAMTDENLGEILVIRKGKTDKKQKEEEKGDETL</sequence>
<comment type="similarity">
    <text evidence="2">Belongs to the CPA3 antiporters (TC 2.A.63) subunit G family.</text>
</comment>
<evidence type="ECO:0000313" key="5">
    <source>
        <dbReference type="EMBL" id="RGJ04807.1"/>
    </source>
</evidence>